<dbReference type="AlphaFoldDB" id="A0A7J8GC18"/>
<comment type="caution">
    <text evidence="1">The sequence shown here is derived from an EMBL/GenBank/DDBJ whole genome shotgun (WGS) entry which is preliminary data.</text>
</comment>
<name>A0A7J8GC18_ROUAE</name>
<dbReference type="Proteomes" id="UP000593571">
    <property type="component" value="Unassembled WGS sequence"/>
</dbReference>
<organism evidence="1 2">
    <name type="scientific">Rousettus aegyptiacus</name>
    <name type="common">Egyptian fruit bat</name>
    <name type="synonym">Pteropus aegyptiacus</name>
    <dbReference type="NCBI Taxonomy" id="9407"/>
    <lineage>
        <taxon>Eukaryota</taxon>
        <taxon>Metazoa</taxon>
        <taxon>Chordata</taxon>
        <taxon>Craniata</taxon>
        <taxon>Vertebrata</taxon>
        <taxon>Euteleostomi</taxon>
        <taxon>Mammalia</taxon>
        <taxon>Eutheria</taxon>
        <taxon>Laurasiatheria</taxon>
        <taxon>Chiroptera</taxon>
        <taxon>Yinpterochiroptera</taxon>
        <taxon>Pteropodoidea</taxon>
        <taxon>Pteropodidae</taxon>
        <taxon>Rousettinae</taxon>
        <taxon>Rousettus</taxon>
    </lineage>
</organism>
<protein>
    <submittedName>
        <fullName evidence="1">Uncharacterized protein</fullName>
    </submittedName>
</protein>
<evidence type="ECO:0000313" key="2">
    <source>
        <dbReference type="Proteomes" id="UP000593571"/>
    </source>
</evidence>
<proteinExistence type="predicted"/>
<gene>
    <name evidence="1" type="ORF">HJG63_011628</name>
</gene>
<dbReference type="EMBL" id="JACASE010000006">
    <property type="protein sequence ID" value="KAF6457032.1"/>
    <property type="molecule type" value="Genomic_DNA"/>
</dbReference>
<evidence type="ECO:0000313" key="1">
    <source>
        <dbReference type="EMBL" id="KAF6457032.1"/>
    </source>
</evidence>
<sequence>MKLHQTKKFLYNNRNINKTKRQPTEREKIFVNDTSDKELISKIYKELIQLNSNKTVQLKKWVKDLNRHFQGRHVDGQQIYENICSTSVIIKEVQIKTTVRYYLTLVGMAILNKTKNNKCWKGCGERGKSSHTPGGNVHLCSHYRKQYGDFSKN</sequence>
<accession>A0A7J8GC18</accession>
<keyword evidence="2" id="KW-1185">Reference proteome</keyword>
<reference evidence="1 2" key="1">
    <citation type="journal article" date="2020" name="Nature">
        <title>Six reference-quality genomes reveal evolution of bat adaptations.</title>
        <authorList>
            <person name="Jebb D."/>
            <person name="Huang Z."/>
            <person name="Pippel M."/>
            <person name="Hughes G.M."/>
            <person name="Lavrichenko K."/>
            <person name="Devanna P."/>
            <person name="Winkler S."/>
            <person name="Jermiin L.S."/>
            <person name="Skirmuntt E.C."/>
            <person name="Katzourakis A."/>
            <person name="Burkitt-Gray L."/>
            <person name="Ray D.A."/>
            <person name="Sullivan K.A.M."/>
            <person name="Roscito J.G."/>
            <person name="Kirilenko B.M."/>
            <person name="Davalos L.M."/>
            <person name="Corthals A.P."/>
            <person name="Power M.L."/>
            <person name="Jones G."/>
            <person name="Ransome R.D."/>
            <person name="Dechmann D.K.N."/>
            <person name="Locatelli A.G."/>
            <person name="Puechmaille S.J."/>
            <person name="Fedrigo O."/>
            <person name="Jarvis E.D."/>
            <person name="Hiller M."/>
            <person name="Vernes S.C."/>
            <person name="Myers E.W."/>
            <person name="Teeling E.C."/>
        </authorList>
    </citation>
    <scope>NUCLEOTIDE SEQUENCE [LARGE SCALE GENOMIC DNA]</scope>
    <source>
        <strain evidence="1">MRouAeg1</strain>
        <tissue evidence="1">Muscle</tissue>
    </source>
</reference>